<evidence type="ECO:0000256" key="3">
    <source>
        <dbReference type="ARBA" id="ARBA00007898"/>
    </source>
</evidence>
<dbReference type="SUPFAM" id="SSF56601">
    <property type="entry name" value="beta-lactamase/transpeptidase-like"/>
    <property type="match status" value="1"/>
</dbReference>
<evidence type="ECO:0000313" key="12">
    <source>
        <dbReference type="EMBL" id="GAA3819754.1"/>
    </source>
</evidence>
<evidence type="ECO:0000256" key="5">
    <source>
        <dbReference type="ARBA" id="ARBA00022729"/>
    </source>
</evidence>
<proteinExistence type="inferred from homology"/>
<name>A0ABP7IJ50_9ACTN</name>
<dbReference type="PANTHER" id="PTHR30627">
    <property type="entry name" value="PEPTIDOGLYCAN D,D-TRANSPEPTIDASE"/>
    <property type="match status" value="1"/>
</dbReference>
<evidence type="ECO:0000256" key="4">
    <source>
        <dbReference type="ARBA" id="ARBA00012865"/>
    </source>
</evidence>
<dbReference type="InterPro" id="IPR050515">
    <property type="entry name" value="Beta-lactam/transpept"/>
</dbReference>
<dbReference type="InterPro" id="IPR001460">
    <property type="entry name" value="PCN-bd_Tpept"/>
</dbReference>
<dbReference type="EC" id="3.5.2.6" evidence="4 9"/>
<evidence type="ECO:0000256" key="1">
    <source>
        <dbReference type="ARBA" id="ARBA00004370"/>
    </source>
</evidence>
<dbReference type="Pfam" id="PF00905">
    <property type="entry name" value="Transpeptidase"/>
    <property type="match status" value="1"/>
</dbReference>
<evidence type="ECO:0000256" key="8">
    <source>
        <dbReference type="ARBA" id="ARBA00023251"/>
    </source>
</evidence>
<keyword evidence="6 9" id="KW-0378">Hydrolase</keyword>
<sequence length="611" mass="62398">MPNDLADSFASALADTAASLADDDPDEAAAGSGLADLTFVDAQGADVAADFVDAVDGMDGIEPTVTVADTSATAITVDWSWPLVEGHDPWTYQTTVATQETGGDWSLVWARTAVEPSLRAKEVLDATTLPAPRGDVTGAHGQVLVTDRPVVELGIDKTKVKPAEAPASARALAQLVGVDVGSYVAAVKAAGPEAFVQAIVYRRGEVPPAVRAASIPGLLTVADKLALAPTREFAAPILGRVGPVTAEMVKDDPDTYHVGDVAGVSGLEARYDDQLRGRPGRSVVATDPDSTRRDRPLTRIEPVAGKKLALTLDERLETTAENLLAGVGPASALVAIRPSDGAILAAANGPGTGGQNYATYGQFAPGSTFKIVSTLALLRSGLTPSSTVPCTPSVTVDGKRFENYDDYPPSAIGDIPLRTAIANSCNTAVISQRGRLGKDDLVDAAASLGLGVDHDLGFPAYFGSVEPPASETEGAADMIGQGTVLASPMSMATVIASVQAGKIVVPRLVEQVDVAAPKNVDEPSNGEVAALRDILRAVVTSGSGAGLADVPGPPVIAKTGTAEFDGPHGRQTHAWMVAAQGDLAVAVFVDVGSSGSGTAGPILESFLRAAG</sequence>
<gene>
    <name evidence="12" type="ORF">GCM10022242_21830</name>
</gene>
<dbReference type="SUPFAM" id="SSF56519">
    <property type="entry name" value="Penicillin binding protein dimerisation domain"/>
    <property type="match status" value="1"/>
</dbReference>
<dbReference type="PANTHER" id="PTHR30627:SF24">
    <property type="entry name" value="PENICILLIN-BINDING PROTEIN 4B"/>
    <property type="match status" value="1"/>
</dbReference>
<dbReference type="InterPro" id="IPR036138">
    <property type="entry name" value="PBP_dimer_sf"/>
</dbReference>
<reference evidence="13" key="1">
    <citation type="journal article" date="2019" name="Int. J. Syst. Evol. Microbiol.">
        <title>The Global Catalogue of Microorganisms (GCM) 10K type strain sequencing project: providing services to taxonomists for standard genome sequencing and annotation.</title>
        <authorList>
            <consortium name="The Broad Institute Genomics Platform"/>
            <consortium name="The Broad Institute Genome Sequencing Center for Infectious Disease"/>
            <person name="Wu L."/>
            <person name="Ma J."/>
        </authorList>
    </citation>
    <scope>NUCLEOTIDE SEQUENCE [LARGE SCALE GENOMIC DNA]</scope>
    <source>
        <strain evidence="13">JCM 16953</strain>
    </source>
</reference>
<dbReference type="InterPro" id="IPR002137">
    <property type="entry name" value="Beta-lactam_class-D_AS"/>
</dbReference>
<evidence type="ECO:0000256" key="7">
    <source>
        <dbReference type="ARBA" id="ARBA00023136"/>
    </source>
</evidence>
<evidence type="ECO:0000256" key="9">
    <source>
        <dbReference type="RuleBase" id="RU361140"/>
    </source>
</evidence>
<comment type="similarity">
    <text evidence="3 9">Belongs to the class-D beta-lactamase family.</text>
</comment>
<dbReference type="Gene3D" id="3.90.1310.10">
    <property type="entry name" value="Penicillin-binding protein 2a (Domain 2)"/>
    <property type="match status" value="1"/>
</dbReference>
<comment type="caution">
    <text evidence="12">The sequence shown here is derived from an EMBL/GenBank/DDBJ whole genome shotgun (WGS) entry which is preliminary data.</text>
</comment>
<dbReference type="Proteomes" id="UP001501821">
    <property type="component" value="Unassembled WGS sequence"/>
</dbReference>
<protein>
    <recommendedName>
        <fullName evidence="4 9">Beta-lactamase</fullName>
        <ecNumber evidence="4 9">3.5.2.6</ecNumber>
    </recommendedName>
</protein>
<dbReference type="Gene3D" id="3.40.710.10">
    <property type="entry name" value="DD-peptidase/beta-lactamase superfamily"/>
    <property type="match status" value="1"/>
</dbReference>
<evidence type="ECO:0000313" key="13">
    <source>
        <dbReference type="Proteomes" id="UP001501821"/>
    </source>
</evidence>
<feature type="domain" description="Penicillin-binding protein dimerisation" evidence="11">
    <location>
        <begin position="129"/>
        <end position="288"/>
    </location>
</feature>
<comment type="catalytic activity">
    <reaction evidence="9">
        <text>a beta-lactam + H2O = a substituted beta-amino acid</text>
        <dbReference type="Rhea" id="RHEA:20401"/>
        <dbReference type="ChEBI" id="CHEBI:15377"/>
        <dbReference type="ChEBI" id="CHEBI:35627"/>
        <dbReference type="ChEBI" id="CHEBI:140347"/>
        <dbReference type="EC" id="3.5.2.6"/>
    </reaction>
</comment>
<keyword evidence="8 9" id="KW-0046">Antibiotic resistance</keyword>
<accession>A0ABP7IJ50</accession>
<comment type="similarity">
    <text evidence="2">Belongs to the transpeptidase family.</text>
</comment>
<feature type="domain" description="Penicillin-binding protein transpeptidase" evidence="10">
    <location>
        <begin position="333"/>
        <end position="605"/>
    </location>
</feature>
<keyword evidence="7" id="KW-0472">Membrane</keyword>
<keyword evidence="5" id="KW-0732">Signal</keyword>
<evidence type="ECO:0000256" key="2">
    <source>
        <dbReference type="ARBA" id="ARBA00007171"/>
    </source>
</evidence>
<dbReference type="InterPro" id="IPR005311">
    <property type="entry name" value="PBP_dimer"/>
</dbReference>
<evidence type="ECO:0000259" key="10">
    <source>
        <dbReference type="Pfam" id="PF00905"/>
    </source>
</evidence>
<keyword evidence="13" id="KW-1185">Reference proteome</keyword>
<evidence type="ECO:0000259" key="11">
    <source>
        <dbReference type="Pfam" id="PF03717"/>
    </source>
</evidence>
<dbReference type="PROSITE" id="PS00337">
    <property type="entry name" value="BETA_LACTAMASE_D"/>
    <property type="match status" value="1"/>
</dbReference>
<dbReference type="InterPro" id="IPR012338">
    <property type="entry name" value="Beta-lactam/transpept-like"/>
</dbReference>
<evidence type="ECO:0000256" key="6">
    <source>
        <dbReference type="ARBA" id="ARBA00022801"/>
    </source>
</evidence>
<dbReference type="EMBL" id="BAABAH010000006">
    <property type="protein sequence ID" value="GAA3819754.1"/>
    <property type="molecule type" value="Genomic_DNA"/>
</dbReference>
<organism evidence="12 13">
    <name type="scientific">Nocardioides panacisoli</name>
    <dbReference type="NCBI Taxonomy" id="627624"/>
    <lineage>
        <taxon>Bacteria</taxon>
        <taxon>Bacillati</taxon>
        <taxon>Actinomycetota</taxon>
        <taxon>Actinomycetes</taxon>
        <taxon>Propionibacteriales</taxon>
        <taxon>Nocardioidaceae</taxon>
        <taxon>Nocardioides</taxon>
    </lineage>
</organism>
<dbReference type="Pfam" id="PF03717">
    <property type="entry name" value="PBP_dimer"/>
    <property type="match status" value="1"/>
</dbReference>
<comment type="subcellular location">
    <subcellularLocation>
        <location evidence="1">Membrane</location>
    </subcellularLocation>
</comment>